<name>A0ABP9P5W6_9PSEU</name>
<comment type="caution">
    <text evidence="3">The sequence shown here is derived from an EMBL/GenBank/DDBJ whole genome shotgun (WGS) entry which is preliminary data.</text>
</comment>
<gene>
    <name evidence="3" type="ORF">GCM10023320_79780</name>
</gene>
<dbReference type="Pfam" id="PF13449">
    <property type="entry name" value="Phytase-like"/>
    <property type="match status" value="1"/>
</dbReference>
<evidence type="ECO:0000259" key="2">
    <source>
        <dbReference type="Pfam" id="PF13449"/>
    </source>
</evidence>
<keyword evidence="4" id="KW-1185">Reference proteome</keyword>
<protein>
    <recommendedName>
        <fullName evidence="2">Phytase-like domain-containing protein</fullName>
    </recommendedName>
</protein>
<accession>A0ABP9P5W6</accession>
<evidence type="ECO:0000313" key="3">
    <source>
        <dbReference type="EMBL" id="GAA5141157.1"/>
    </source>
</evidence>
<sequence length="210" mass="22649">MTERLAMESVGAGAPPVRLIGEHIVPAGMQLDGTIIGGLSGIEYDDRSDRFLLVSDDRSKVNPARFYTSKITLSADGIDEVAFESVTFFRRPDGQTYPSIDEWAQVQDRYSAAEAALLGPVDSEELRVDPLTGNLAWSNEGIHAESTTGIPVLIDPALRFSASEAPSSGTCRVRKASATRTPRGLDRITGSKASHSPATANTSCPRWRTR</sequence>
<evidence type="ECO:0000313" key="4">
    <source>
        <dbReference type="Proteomes" id="UP001500804"/>
    </source>
</evidence>
<proteinExistence type="predicted"/>
<feature type="compositionally biased region" description="Polar residues" evidence="1">
    <location>
        <begin position="191"/>
        <end position="204"/>
    </location>
</feature>
<feature type="domain" description="Phytase-like" evidence="2">
    <location>
        <begin position="36"/>
        <end position="143"/>
    </location>
</feature>
<feature type="region of interest" description="Disordered" evidence="1">
    <location>
        <begin position="169"/>
        <end position="210"/>
    </location>
</feature>
<evidence type="ECO:0000256" key="1">
    <source>
        <dbReference type="SAM" id="MobiDB-lite"/>
    </source>
</evidence>
<dbReference type="InterPro" id="IPR027372">
    <property type="entry name" value="Phytase-like_dom"/>
</dbReference>
<dbReference type="EMBL" id="BAABJO010000051">
    <property type="protein sequence ID" value="GAA5141157.1"/>
    <property type="molecule type" value="Genomic_DNA"/>
</dbReference>
<reference evidence="4" key="1">
    <citation type="journal article" date="2019" name="Int. J. Syst. Evol. Microbiol.">
        <title>The Global Catalogue of Microorganisms (GCM) 10K type strain sequencing project: providing services to taxonomists for standard genome sequencing and annotation.</title>
        <authorList>
            <consortium name="The Broad Institute Genomics Platform"/>
            <consortium name="The Broad Institute Genome Sequencing Center for Infectious Disease"/>
            <person name="Wu L."/>
            <person name="Ma J."/>
        </authorList>
    </citation>
    <scope>NUCLEOTIDE SEQUENCE [LARGE SCALE GENOMIC DNA]</scope>
    <source>
        <strain evidence="4">JCM 18302</strain>
    </source>
</reference>
<organism evidence="3 4">
    <name type="scientific">Pseudonocardia adelaidensis</name>
    <dbReference type="NCBI Taxonomy" id="648754"/>
    <lineage>
        <taxon>Bacteria</taxon>
        <taxon>Bacillati</taxon>
        <taxon>Actinomycetota</taxon>
        <taxon>Actinomycetes</taxon>
        <taxon>Pseudonocardiales</taxon>
        <taxon>Pseudonocardiaceae</taxon>
        <taxon>Pseudonocardia</taxon>
    </lineage>
</organism>
<dbReference type="Proteomes" id="UP001500804">
    <property type="component" value="Unassembled WGS sequence"/>
</dbReference>